<dbReference type="SUPFAM" id="SSF46785">
    <property type="entry name" value="Winged helix' DNA-binding domain"/>
    <property type="match status" value="1"/>
</dbReference>
<dbReference type="Gene3D" id="3.30.70.1450">
    <property type="entry name" value="Regulator of K+ conductance, C-terminal domain"/>
    <property type="match status" value="1"/>
</dbReference>
<evidence type="ECO:0000259" key="5">
    <source>
        <dbReference type="PROSITE" id="PS50949"/>
    </source>
</evidence>
<organism evidence="7 8">
    <name type="scientific">Clostridium brassicae</name>
    <dbReference type="NCBI Taxonomy" id="2999072"/>
    <lineage>
        <taxon>Bacteria</taxon>
        <taxon>Bacillati</taxon>
        <taxon>Bacillota</taxon>
        <taxon>Clostridia</taxon>
        <taxon>Eubacteriales</taxon>
        <taxon>Clostridiaceae</taxon>
        <taxon>Clostridium</taxon>
    </lineage>
</organism>
<evidence type="ECO:0000259" key="6">
    <source>
        <dbReference type="PROSITE" id="PS51202"/>
    </source>
</evidence>
<evidence type="ECO:0000256" key="4">
    <source>
        <dbReference type="SAM" id="Coils"/>
    </source>
</evidence>
<protein>
    <submittedName>
        <fullName evidence="7">GntR family transcriptional regulator</fullName>
    </submittedName>
</protein>
<dbReference type="PROSITE" id="PS51202">
    <property type="entry name" value="RCK_C"/>
    <property type="match status" value="1"/>
</dbReference>
<dbReference type="InterPro" id="IPR036721">
    <property type="entry name" value="RCK_C_sf"/>
</dbReference>
<evidence type="ECO:0000256" key="2">
    <source>
        <dbReference type="ARBA" id="ARBA00023125"/>
    </source>
</evidence>
<proteinExistence type="predicted"/>
<keyword evidence="1" id="KW-0805">Transcription regulation</keyword>
<reference evidence="7" key="1">
    <citation type="submission" date="2022-12" db="EMBL/GenBank/DDBJ databases">
        <title>Clostridium sp. nov., isolated from industrial wastewater.</title>
        <authorList>
            <person name="Jiayan W."/>
        </authorList>
    </citation>
    <scope>NUCLEOTIDE SEQUENCE</scope>
    <source>
        <strain evidence="7">ZC22-4</strain>
    </source>
</reference>
<dbReference type="InterPro" id="IPR036388">
    <property type="entry name" value="WH-like_DNA-bd_sf"/>
</dbReference>
<dbReference type="PANTHER" id="PTHR30445:SF8">
    <property type="entry name" value="K(+)_H(+) ANTIPORTER SUBUNIT KHTT"/>
    <property type="match status" value="1"/>
</dbReference>
<dbReference type="Pfam" id="PF00392">
    <property type="entry name" value="GntR"/>
    <property type="match status" value="1"/>
</dbReference>
<accession>A0ABT4DA95</accession>
<feature type="domain" description="RCK C-terminal" evidence="6">
    <location>
        <begin position="121"/>
        <end position="206"/>
    </location>
</feature>
<dbReference type="SMART" id="SM00345">
    <property type="entry name" value="HTH_GNTR"/>
    <property type="match status" value="1"/>
</dbReference>
<dbReference type="RefSeq" id="WP_268061654.1">
    <property type="nucleotide sequence ID" value="NZ_JAPQFJ010000011.1"/>
</dbReference>
<feature type="coiled-coil region" evidence="4">
    <location>
        <begin position="91"/>
        <end position="118"/>
    </location>
</feature>
<dbReference type="InterPro" id="IPR000524">
    <property type="entry name" value="Tscrpt_reg_HTH_GntR"/>
</dbReference>
<comment type="caution">
    <text evidence="7">The sequence shown here is derived from an EMBL/GenBank/DDBJ whole genome shotgun (WGS) entry which is preliminary data.</text>
</comment>
<evidence type="ECO:0000256" key="3">
    <source>
        <dbReference type="ARBA" id="ARBA00023163"/>
    </source>
</evidence>
<name>A0ABT4DA95_9CLOT</name>
<keyword evidence="8" id="KW-1185">Reference proteome</keyword>
<dbReference type="PROSITE" id="PS50949">
    <property type="entry name" value="HTH_GNTR"/>
    <property type="match status" value="1"/>
</dbReference>
<evidence type="ECO:0000256" key="1">
    <source>
        <dbReference type="ARBA" id="ARBA00023015"/>
    </source>
</evidence>
<feature type="domain" description="HTH gntR-type" evidence="5">
    <location>
        <begin position="7"/>
        <end position="75"/>
    </location>
</feature>
<dbReference type="Pfam" id="PF02080">
    <property type="entry name" value="TrkA_C"/>
    <property type="match status" value="1"/>
</dbReference>
<keyword evidence="2" id="KW-0238">DNA-binding</keyword>
<dbReference type="InterPro" id="IPR050144">
    <property type="entry name" value="AAE_transporter"/>
</dbReference>
<keyword evidence="3" id="KW-0804">Transcription</keyword>
<evidence type="ECO:0000313" key="7">
    <source>
        <dbReference type="EMBL" id="MCY6959231.1"/>
    </source>
</evidence>
<dbReference type="EMBL" id="JAPQFJ010000011">
    <property type="protein sequence ID" value="MCY6959231.1"/>
    <property type="molecule type" value="Genomic_DNA"/>
</dbReference>
<keyword evidence="4" id="KW-0175">Coiled coil</keyword>
<dbReference type="Proteomes" id="UP001144612">
    <property type="component" value="Unassembled WGS sequence"/>
</dbReference>
<dbReference type="PANTHER" id="PTHR30445">
    <property type="entry name" value="K(+)_H(+) ANTIPORTER SUBUNIT KHTT"/>
    <property type="match status" value="1"/>
</dbReference>
<dbReference type="Gene3D" id="1.10.10.10">
    <property type="entry name" value="Winged helix-like DNA-binding domain superfamily/Winged helix DNA-binding domain"/>
    <property type="match status" value="1"/>
</dbReference>
<dbReference type="SUPFAM" id="SSF116726">
    <property type="entry name" value="TrkA C-terminal domain-like"/>
    <property type="match status" value="1"/>
</dbReference>
<evidence type="ECO:0000313" key="8">
    <source>
        <dbReference type="Proteomes" id="UP001144612"/>
    </source>
</evidence>
<sequence length="210" mass="23789">MSERLEMPRYVKIAVDVAMRIYKGYIQEGEKLRGRSLLAGEYNVSPETIRKSMKLLEDKGVVEVNKGSGIIVKSIDKAYGFIESFKEKESIGSLRTNMKKLLQDKNDIERKIQDINEKIIDYSYRFGNIDMIKTIEVEITDSASIIGKTIGDSEFWQNTGGTIIGVKRNDDILISPGPYLEFKVGDKILAVGDEDVVDRIKKFLGVDEIR</sequence>
<dbReference type="InterPro" id="IPR006037">
    <property type="entry name" value="RCK_C"/>
</dbReference>
<dbReference type="InterPro" id="IPR036390">
    <property type="entry name" value="WH_DNA-bd_sf"/>
</dbReference>
<gene>
    <name evidence="7" type="ORF">OW729_11505</name>
</gene>